<keyword evidence="3" id="KW-1185">Reference proteome</keyword>
<dbReference type="Proteomes" id="UP000557217">
    <property type="component" value="Unassembled WGS sequence"/>
</dbReference>
<evidence type="ECO:0000313" key="3">
    <source>
        <dbReference type="Proteomes" id="UP000557217"/>
    </source>
</evidence>
<dbReference type="Gene3D" id="3.50.40.10">
    <property type="entry name" value="Phenylalanyl-trna Synthetase, Chain B, domain 3"/>
    <property type="match status" value="1"/>
</dbReference>
<dbReference type="RefSeq" id="WP_016838181.1">
    <property type="nucleotide sequence ID" value="NZ_JAAXPW010000027.1"/>
</dbReference>
<dbReference type="InterPro" id="IPR005146">
    <property type="entry name" value="B3/B4_tRNA-bd"/>
</dbReference>
<comment type="caution">
    <text evidence="2">The sequence shown here is derived from an EMBL/GenBank/DDBJ whole genome shotgun (WGS) entry which is preliminary data.</text>
</comment>
<dbReference type="AlphaFoldDB" id="A0A840PUV7"/>
<dbReference type="SMART" id="SM00873">
    <property type="entry name" value="B3_4"/>
    <property type="match status" value="1"/>
</dbReference>
<proteinExistence type="predicted"/>
<dbReference type="PANTHER" id="PTHR39209:SF2">
    <property type="entry name" value="CYTOPLASMIC PROTEIN"/>
    <property type="match status" value="1"/>
</dbReference>
<evidence type="ECO:0000313" key="2">
    <source>
        <dbReference type="EMBL" id="MBB5149660.1"/>
    </source>
</evidence>
<evidence type="ECO:0000259" key="1">
    <source>
        <dbReference type="SMART" id="SM00873"/>
    </source>
</evidence>
<dbReference type="SUPFAM" id="SSF56037">
    <property type="entry name" value="PheT/TilS domain"/>
    <property type="match status" value="1"/>
</dbReference>
<dbReference type="EMBL" id="JACHGZ010000025">
    <property type="protein sequence ID" value="MBB5149660.1"/>
    <property type="molecule type" value="Genomic_DNA"/>
</dbReference>
<sequence>MNLSINKELFSLVPQLKIGIIHYTKIVVSQSPQMLKGRMQLFQENLFFELQESPVTERPGIKEWRTVWKALGADPNRYRHSAESLMRRIAKQNYLSPVHLAVDLNNFFSIEHEIPIGIYDVDHIVGDVEISLGNDETGYDGLNGRYNKLTNILYSKDEKGAFGSPFVDSVRTSVTEETTEALQIFYLRPSLEEDNCNKLLSSCGKMFTQVAGGEFTTALLSADNPSVTIEVKK</sequence>
<gene>
    <name evidence="2" type="ORF">HNR36_002052</name>
</gene>
<reference evidence="2 3" key="1">
    <citation type="submission" date="2020-08" db="EMBL/GenBank/DDBJ databases">
        <title>Genomic Encyclopedia of Type Strains, Phase IV (KMG-IV): sequencing the most valuable type-strain genomes for metagenomic binning, comparative biology and taxonomic classification.</title>
        <authorList>
            <person name="Goeker M."/>
        </authorList>
    </citation>
    <scope>NUCLEOTIDE SEQUENCE [LARGE SCALE GENOMIC DNA]</scope>
    <source>
        <strain evidence="2 3">DSM 10633</strain>
    </source>
</reference>
<dbReference type="GO" id="GO:0004826">
    <property type="term" value="F:phenylalanine-tRNA ligase activity"/>
    <property type="evidence" value="ECO:0007669"/>
    <property type="project" value="InterPro"/>
</dbReference>
<dbReference type="Pfam" id="PF03483">
    <property type="entry name" value="B3_4"/>
    <property type="match status" value="1"/>
</dbReference>
<protein>
    <submittedName>
        <fullName evidence="2">DNA/RNA-binding domain of Phe-tRNA-synthetase-like protein</fullName>
    </submittedName>
</protein>
<feature type="domain" description="B3/B4 tRNA-binding" evidence="1">
    <location>
        <begin position="62"/>
        <end position="212"/>
    </location>
</feature>
<dbReference type="PANTHER" id="PTHR39209">
    <property type="match status" value="1"/>
</dbReference>
<accession>A0A840PUV7</accession>
<organism evidence="2 3">
    <name type="scientific">Ureibacillus thermosphaericus</name>
    <dbReference type="NCBI Taxonomy" id="51173"/>
    <lineage>
        <taxon>Bacteria</taxon>
        <taxon>Bacillati</taxon>
        <taxon>Bacillota</taxon>
        <taxon>Bacilli</taxon>
        <taxon>Bacillales</taxon>
        <taxon>Caryophanaceae</taxon>
        <taxon>Ureibacillus</taxon>
    </lineage>
</organism>
<dbReference type="GO" id="GO:0003723">
    <property type="term" value="F:RNA binding"/>
    <property type="evidence" value="ECO:0007669"/>
    <property type="project" value="InterPro"/>
</dbReference>
<name>A0A840PUV7_URETH</name>
<dbReference type="InterPro" id="IPR020825">
    <property type="entry name" value="Phe-tRNA_synthase-like_B3/B4"/>
</dbReference>